<dbReference type="EMBL" id="JAUEPR010000022">
    <property type="protein sequence ID" value="KAK0475779.1"/>
    <property type="molecule type" value="Genomic_DNA"/>
</dbReference>
<organism evidence="1 2">
    <name type="scientific">Armillaria novae-zelandiae</name>
    <dbReference type="NCBI Taxonomy" id="153914"/>
    <lineage>
        <taxon>Eukaryota</taxon>
        <taxon>Fungi</taxon>
        <taxon>Dikarya</taxon>
        <taxon>Basidiomycota</taxon>
        <taxon>Agaricomycotina</taxon>
        <taxon>Agaricomycetes</taxon>
        <taxon>Agaricomycetidae</taxon>
        <taxon>Agaricales</taxon>
        <taxon>Marasmiineae</taxon>
        <taxon>Physalacriaceae</taxon>
        <taxon>Armillaria</taxon>
    </lineage>
</organism>
<protein>
    <recommendedName>
        <fullName evidence="3">Aminoglycoside phosphotransferase domain-containing protein</fullName>
    </recommendedName>
</protein>
<dbReference type="Proteomes" id="UP001175227">
    <property type="component" value="Unassembled WGS sequence"/>
</dbReference>
<comment type="caution">
    <text evidence="1">The sequence shown here is derived from an EMBL/GenBank/DDBJ whole genome shotgun (WGS) entry which is preliminary data.</text>
</comment>
<gene>
    <name evidence="1" type="ORF">IW261DRAFT_1340070</name>
</gene>
<sequence>MSPSELDHITEQFNAFLACMETLTSPTNTMGSVTGGSYCNAFWPERLAPEKPLSLCHSRGLPRGATTRFTHADLVPKKIIVEGSVITGIVDWALSGFFPDF</sequence>
<name>A0AA39P1G6_9AGAR</name>
<proteinExistence type="predicted"/>
<evidence type="ECO:0000313" key="1">
    <source>
        <dbReference type="EMBL" id="KAK0475779.1"/>
    </source>
</evidence>
<evidence type="ECO:0000313" key="2">
    <source>
        <dbReference type="Proteomes" id="UP001175227"/>
    </source>
</evidence>
<evidence type="ECO:0008006" key="3">
    <source>
        <dbReference type="Google" id="ProtNLM"/>
    </source>
</evidence>
<accession>A0AA39P1G6</accession>
<reference evidence="1" key="1">
    <citation type="submission" date="2023-06" db="EMBL/GenBank/DDBJ databases">
        <authorList>
            <consortium name="Lawrence Berkeley National Laboratory"/>
            <person name="Ahrendt S."/>
            <person name="Sahu N."/>
            <person name="Indic B."/>
            <person name="Wong-Bajracharya J."/>
            <person name="Merenyi Z."/>
            <person name="Ke H.-M."/>
            <person name="Monk M."/>
            <person name="Kocsube S."/>
            <person name="Drula E."/>
            <person name="Lipzen A."/>
            <person name="Balint B."/>
            <person name="Henrissat B."/>
            <person name="Andreopoulos B."/>
            <person name="Martin F.M."/>
            <person name="Harder C.B."/>
            <person name="Rigling D."/>
            <person name="Ford K.L."/>
            <person name="Foster G.D."/>
            <person name="Pangilinan J."/>
            <person name="Papanicolaou A."/>
            <person name="Barry K."/>
            <person name="LaButti K."/>
            <person name="Viragh M."/>
            <person name="Koriabine M."/>
            <person name="Yan M."/>
            <person name="Riley R."/>
            <person name="Champramary S."/>
            <person name="Plett K.L."/>
            <person name="Tsai I.J."/>
            <person name="Slot J."/>
            <person name="Sipos G."/>
            <person name="Plett J."/>
            <person name="Nagy L.G."/>
            <person name="Grigoriev I.V."/>
        </authorList>
    </citation>
    <scope>NUCLEOTIDE SEQUENCE</scope>
    <source>
        <strain evidence="1">ICMP 16352</strain>
    </source>
</reference>
<dbReference type="AlphaFoldDB" id="A0AA39P1G6"/>
<keyword evidence="2" id="KW-1185">Reference proteome</keyword>